<dbReference type="Proteomes" id="UP000885750">
    <property type="component" value="Unassembled WGS sequence"/>
</dbReference>
<evidence type="ECO:0000313" key="2">
    <source>
        <dbReference type="EMBL" id="HFC91487.1"/>
    </source>
</evidence>
<evidence type="ECO:0000256" key="1">
    <source>
        <dbReference type="SAM" id="MobiDB-lite"/>
    </source>
</evidence>
<name>A0A7V2SYR4_LEUMU</name>
<organism evidence="2">
    <name type="scientific">Leucothrix mucor</name>
    <dbReference type="NCBI Taxonomy" id="45248"/>
    <lineage>
        <taxon>Bacteria</taxon>
        <taxon>Pseudomonadati</taxon>
        <taxon>Pseudomonadota</taxon>
        <taxon>Gammaproteobacteria</taxon>
        <taxon>Thiotrichales</taxon>
        <taxon>Thiotrichaceae</taxon>
        <taxon>Leucothrix</taxon>
    </lineage>
</organism>
<comment type="caution">
    <text evidence="2">The sequence shown here is derived from an EMBL/GenBank/DDBJ whole genome shotgun (WGS) entry which is preliminary data.</text>
</comment>
<sequence>MNTQGTPRKDTEHPLRTLRLCERTIFGYQLKAEQVTSWQITRTLRQAQGTSPSVDSGHRPFGRLRTPPLR</sequence>
<reference evidence="2" key="1">
    <citation type="journal article" date="2020" name="mSystems">
        <title>Genome- and Community-Level Interaction Insights into Carbon Utilization and Element Cycling Functions of Hydrothermarchaeota in Hydrothermal Sediment.</title>
        <authorList>
            <person name="Zhou Z."/>
            <person name="Liu Y."/>
            <person name="Xu W."/>
            <person name="Pan J."/>
            <person name="Luo Z.H."/>
            <person name="Li M."/>
        </authorList>
    </citation>
    <scope>NUCLEOTIDE SEQUENCE [LARGE SCALE GENOMIC DNA]</scope>
    <source>
        <strain evidence="2">HyVt-493</strain>
    </source>
</reference>
<protein>
    <submittedName>
        <fullName evidence="2">Uncharacterized protein</fullName>
    </submittedName>
</protein>
<accession>A0A7V2SYR4</accession>
<dbReference type="AlphaFoldDB" id="A0A7V2SYR4"/>
<gene>
    <name evidence="2" type="ORF">ENJ51_01595</name>
</gene>
<feature type="compositionally biased region" description="Polar residues" evidence="1">
    <location>
        <begin position="43"/>
        <end position="54"/>
    </location>
</feature>
<proteinExistence type="predicted"/>
<feature type="region of interest" description="Disordered" evidence="1">
    <location>
        <begin position="43"/>
        <end position="70"/>
    </location>
</feature>
<dbReference type="EMBL" id="DRMS01000057">
    <property type="protein sequence ID" value="HFC91487.1"/>
    <property type="molecule type" value="Genomic_DNA"/>
</dbReference>